<name>A0A452HDY5_9SAUR</name>
<dbReference type="SMART" id="SM00217">
    <property type="entry name" value="WAP"/>
    <property type="match status" value="1"/>
</dbReference>
<dbReference type="InterPro" id="IPR008197">
    <property type="entry name" value="WAP_dom"/>
</dbReference>
<keyword evidence="1" id="KW-0472">Membrane</keyword>
<dbReference type="Ensembl" id="ENSGAGT00000014926.1">
    <property type="protein sequence ID" value="ENSGAGP00000013029.1"/>
    <property type="gene ID" value="ENSGAGG00000010001.1"/>
</dbReference>
<dbReference type="AlphaFoldDB" id="A0A452HDY5"/>
<dbReference type="GO" id="GO:0030414">
    <property type="term" value="F:peptidase inhibitor activity"/>
    <property type="evidence" value="ECO:0007669"/>
    <property type="project" value="InterPro"/>
</dbReference>
<feature type="transmembrane region" description="Helical" evidence="1">
    <location>
        <begin position="6"/>
        <end position="25"/>
    </location>
</feature>
<keyword evidence="1" id="KW-1133">Transmembrane helix</keyword>
<keyword evidence="4" id="KW-1185">Reference proteome</keyword>
<feature type="domain" description="WAP" evidence="2">
    <location>
        <begin position="27"/>
        <end position="76"/>
    </location>
</feature>
<evidence type="ECO:0000313" key="4">
    <source>
        <dbReference type="Proteomes" id="UP000291020"/>
    </source>
</evidence>
<dbReference type="PROSITE" id="PS51390">
    <property type="entry name" value="WAP"/>
    <property type="match status" value="1"/>
</dbReference>
<accession>A0A452HDY5</accession>
<proteinExistence type="predicted"/>
<reference evidence="4" key="1">
    <citation type="journal article" date="2017" name="PLoS ONE">
        <title>The Agassiz's desert tortoise genome provides a resource for the conservation of a threatened species.</title>
        <authorList>
            <person name="Tollis M."/>
            <person name="DeNardo D.F."/>
            <person name="Cornelius J.A."/>
            <person name="Dolby G.A."/>
            <person name="Edwards T."/>
            <person name="Henen B.T."/>
            <person name="Karl A.E."/>
            <person name="Murphy R.W."/>
            <person name="Kusumi K."/>
        </authorList>
    </citation>
    <scope>NUCLEOTIDE SEQUENCE [LARGE SCALE GENOMIC DNA]</scope>
</reference>
<evidence type="ECO:0000256" key="1">
    <source>
        <dbReference type="SAM" id="Phobius"/>
    </source>
</evidence>
<dbReference type="SUPFAM" id="SSF57256">
    <property type="entry name" value="Elafin-like"/>
    <property type="match status" value="1"/>
</dbReference>
<keyword evidence="1" id="KW-0812">Transmembrane</keyword>
<dbReference type="InterPro" id="IPR036645">
    <property type="entry name" value="Elafin-like_sf"/>
</dbReference>
<dbReference type="Gene3D" id="4.10.75.10">
    <property type="entry name" value="Elafin-like"/>
    <property type="match status" value="1"/>
</dbReference>
<evidence type="ECO:0000313" key="3">
    <source>
        <dbReference type="Ensembl" id="ENSGAGP00000013029.1"/>
    </source>
</evidence>
<reference evidence="3" key="2">
    <citation type="submission" date="2025-08" db="UniProtKB">
        <authorList>
            <consortium name="Ensembl"/>
        </authorList>
    </citation>
    <scope>IDENTIFICATION</scope>
</reference>
<protein>
    <recommendedName>
        <fullName evidence="2">WAP domain-containing protein</fullName>
    </recommendedName>
</protein>
<sequence>LTPTPVLIFHTCCLVALPIGPFSVAGMPRKRGTCPPNLMKCLYTEPPLCLNDTSCQGRQKCCYNMCRPLWCSLTPQTRDWRRS</sequence>
<dbReference type="GO" id="GO:0005576">
    <property type="term" value="C:extracellular region"/>
    <property type="evidence" value="ECO:0007669"/>
    <property type="project" value="InterPro"/>
</dbReference>
<evidence type="ECO:0000259" key="2">
    <source>
        <dbReference type="PROSITE" id="PS51390"/>
    </source>
</evidence>
<organism evidence="3 4">
    <name type="scientific">Gopherus agassizii</name>
    <name type="common">Agassiz's desert tortoise</name>
    <dbReference type="NCBI Taxonomy" id="38772"/>
    <lineage>
        <taxon>Eukaryota</taxon>
        <taxon>Metazoa</taxon>
        <taxon>Chordata</taxon>
        <taxon>Craniata</taxon>
        <taxon>Vertebrata</taxon>
        <taxon>Euteleostomi</taxon>
        <taxon>Archelosauria</taxon>
        <taxon>Testudinata</taxon>
        <taxon>Testudines</taxon>
        <taxon>Cryptodira</taxon>
        <taxon>Durocryptodira</taxon>
        <taxon>Testudinoidea</taxon>
        <taxon>Testudinidae</taxon>
        <taxon>Gopherus</taxon>
    </lineage>
</organism>
<reference evidence="3" key="3">
    <citation type="submission" date="2025-09" db="UniProtKB">
        <authorList>
            <consortium name="Ensembl"/>
        </authorList>
    </citation>
    <scope>IDENTIFICATION</scope>
</reference>
<dbReference type="Proteomes" id="UP000291020">
    <property type="component" value="Unassembled WGS sequence"/>
</dbReference>
<dbReference type="Pfam" id="PF00095">
    <property type="entry name" value="WAP"/>
    <property type="match status" value="1"/>
</dbReference>